<name>B7JZY1_RIPO1</name>
<organism evidence="1 2">
    <name type="scientific">Rippkaea orientalis (strain PCC 8801 / RF-1)</name>
    <name type="common">Cyanothece sp. (strain PCC 8801)</name>
    <dbReference type="NCBI Taxonomy" id="41431"/>
    <lineage>
        <taxon>Bacteria</taxon>
        <taxon>Bacillati</taxon>
        <taxon>Cyanobacteriota</taxon>
        <taxon>Cyanophyceae</taxon>
        <taxon>Oscillatoriophycideae</taxon>
        <taxon>Chroococcales</taxon>
        <taxon>Aphanothecaceae</taxon>
        <taxon>Rippkaea</taxon>
        <taxon>Rippkaea orientalis</taxon>
    </lineage>
</organism>
<evidence type="ECO:0000313" key="1">
    <source>
        <dbReference type="EMBL" id="ACK66128.1"/>
    </source>
</evidence>
<dbReference type="AlphaFoldDB" id="B7JZY1"/>
<dbReference type="Proteomes" id="UP000008204">
    <property type="component" value="Chromosome"/>
</dbReference>
<dbReference type="STRING" id="41431.PCC8801_2096"/>
<sequence>MEFFIIFLSSLLTAISPIGIVVDTVIANTIRSQVKSVEQLAVRVDNTPSYQPIQGKIDRFRFASRNLEIIDNLRIETIELEIDPISININRLETKGLTGIRQSLRQPLQGGIRLVLKETDLNQALESANVKAKLQEIINRFLPEQAPQFQLLSLQIQFKEENRLGIEVKLQQEATEEKEAEPLDLSLETGLKLENGRSLQLLDLSGTLNGRKLSKRFLSRFSSFDLATLEKQGITSRLLQLDIDEETLDLAAFARLETLKSDEQ</sequence>
<dbReference type="HOGENOM" id="CLU_085967_0_0_3"/>
<reference evidence="2" key="1">
    <citation type="journal article" date="2011" name="MBio">
        <title>Novel metabolic attributes of the genus Cyanothece, comprising a group of unicellular nitrogen-fixing Cyanobacteria.</title>
        <authorList>
            <person name="Bandyopadhyay A."/>
            <person name="Elvitigala T."/>
            <person name="Welsh E."/>
            <person name="Stockel J."/>
            <person name="Liberton M."/>
            <person name="Min H."/>
            <person name="Sherman L.A."/>
            <person name="Pakrasi H.B."/>
        </authorList>
    </citation>
    <scope>NUCLEOTIDE SEQUENCE [LARGE SCALE GENOMIC DNA]</scope>
    <source>
        <strain evidence="2">PCC 8801</strain>
    </source>
</reference>
<evidence type="ECO:0008006" key="3">
    <source>
        <dbReference type="Google" id="ProtNLM"/>
    </source>
</evidence>
<dbReference type="EMBL" id="CP001287">
    <property type="protein sequence ID" value="ACK66128.1"/>
    <property type="molecule type" value="Genomic_DNA"/>
</dbReference>
<evidence type="ECO:0000313" key="2">
    <source>
        <dbReference type="Proteomes" id="UP000008204"/>
    </source>
</evidence>
<proteinExistence type="predicted"/>
<dbReference type="InterPro" id="IPR021373">
    <property type="entry name" value="DUF2993"/>
</dbReference>
<dbReference type="Pfam" id="PF11209">
    <property type="entry name" value="LmeA"/>
    <property type="match status" value="1"/>
</dbReference>
<dbReference type="eggNOG" id="ENOG502ZCW3">
    <property type="taxonomic scope" value="Bacteria"/>
</dbReference>
<dbReference type="OrthoDB" id="570669at2"/>
<accession>B7JZY1</accession>
<keyword evidence="2" id="KW-1185">Reference proteome</keyword>
<dbReference type="KEGG" id="cyp:PCC8801_2096"/>
<gene>
    <name evidence="1" type="ordered locus">PCC8801_2096</name>
</gene>
<protein>
    <recommendedName>
        <fullName evidence="3">DUF2993 domain-containing protein</fullName>
    </recommendedName>
</protein>